<protein>
    <submittedName>
        <fullName evidence="1">Antitoxin</fullName>
    </submittedName>
</protein>
<dbReference type="EMBL" id="JAAXOP010000012">
    <property type="protein sequence ID" value="NKY52608.1"/>
    <property type="molecule type" value="Genomic_DNA"/>
</dbReference>
<dbReference type="RefSeq" id="WP_084475294.1">
    <property type="nucleotide sequence ID" value="NZ_JAAXOP010000012.1"/>
</dbReference>
<dbReference type="Proteomes" id="UP000565711">
    <property type="component" value="Unassembled WGS sequence"/>
</dbReference>
<organism evidence="1 2">
    <name type="scientific">Nocardia vermiculata</name>
    <dbReference type="NCBI Taxonomy" id="257274"/>
    <lineage>
        <taxon>Bacteria</taxon>
        <taxon>Bacillati</taxon>
        <taxon>Actinomycetota</taxon>
        <taxon>Actinomycetes</taxon>
        <taxon>Mycobacteriales</taxon>
        <taxon>Nocardiaceae</taxon>
        <taxon>Nocardia</taxon>
    </lineage>
</organism>
<sequence length="84" mass="9390">MRTTVTLEQDTAALLAQYMRDKGVSFKRALNDVLRSSLAPRPTHERVTVRTRSMGKPAVDLDKAAQLASSLDDIEVAHKLELRK</sequence>
<proteinExistence type="predicted"/>
<evidence type="ECO:0000313" key="1">
    <source>
        <dbReference type="EMBL" id="NKY52608.1"/>
    </source>
</evidence>
<comment type="caution">
    <text evidence="1">The sequence shown here is derived from an EMBL/GenBank/DDBJ whole genome shotgun (WGS) entry which is preliminary data.</text>
</comment>
<name>A0A846Y5P9_9NOCA</name>
<dbReference type="AlphaFoldDB" id="A0A846Y5P9"/>
<gene>
    <name evidence="1" type="ORF">HGA08_20600</name>
</gene>
<accession>A0A846Y5P9</accession>
<evidence type="ECO:0000313" key="2">
    <source>
        <dbReference type="Proteomes" id="UP000565711"/>
    </source>
</evidence>
<reference evidence="1 2" key="1">
    <citation type="submission" date="2020-04" db="EMBL/GenBank/DDBJ databases">
        <title>MicrobeNet Type strains.</title>
        <authorList>
            <person name="Nicholson A.C."/>
        </authorList>
    </citation>
    <scope>NUCLEOTIDE SEQUENCE [LARGE SCALE GENOMIC DNA]</scope>
    <source>
        <strain evidence="1 2">JCM 12354</strain>
    </source>
</reference>
<keyword evidence="2" id="KW-1185">Reference proteome</keyword>